<reference evidence="1" key="1">
    <citation type="journal article" date="2015" name="Nature">
        <title>Complex archaea that bridge the gap between prokaryotes and eukaryotes.</title>
        <authorList>
            <person name="Spang A."/>
            <person name="Saw J.H."/>
            <person name="Jorgensen S.L."/>
            <person name="Zaremba-Niedzwiedzka K."/>
            <person name="Martijn J."/>
            <person name="Lind A.E."/>
            <person name="van Eijk R."/>
            <person name="Schleper C."/>
            <person name="Guy L."/>
            <person name="Ettema T.J."/>
        </authorList>
    </citation>
    <scope>NUCLEOTIDE SEQUENCE</scope>
</reference>
<protein>
    <submittedName>
        <fullName evidence="1">Uncharacterized protein</fullName>
    </submittedName>
</protein>
<feature type="non-terminal residue" evidence="1">
    <location>
        <position position="66"/>
    </location>
</feature>
<dbReference type="AlphaFoldDB" id="A0A0F8XWQ9"/>
<name>A0A0F8XWQ9_9ZZZZ</name>
<accession>A0A0F8XWQ9</accession>
<proteinExistence type="predicted"/>
<organism evidence="1">
    <name type="scientific">marine sediment metagenome</name>
    <dbReference type="NCBI Taxonomy" id="412755"/>
    <lineage>
        <taxon>unclassified sequences</taxon>
        <taxon>metagenomes</taxon>
        <taxon>ecological metagenomes</taxon>
    </lineage>
</organism>
<dbReference type="EMBL" id="LAZR01060420">
    <property type="protein sequence ID" value="KKK65705.1"/>
    <property type="molecule type" value="Genomic_DNA"/>
</dbReference>
<sequence length="66" mass="6983">MGVFTDISLEVQGQAEAGTSVPLDIRVTNKGGFAQEIQLAVKVNDIFLSLPSQSSQFVLTGETVIS</sequence>
<gene>
    <name evidence="1" type="ORF">LCGC14_2971480</name>
</gene>
<evidence type="ECO:0000313" key="1">
    <source>
        <dbReference type="EMBL" id="KKK65705.1"/>
    </source>
</evidence>
<comment type="caution">
    <text evidence="1">The sequence shown here is derived from an EMBL/GenBank/DDBJ whole genome shotgun (WGS) entry which is preliminary data.</text>
</comment>